<organism evidence="1 2">
    <name type="scientific">Sparassis crispa</name>
    <dbReference type="NCBI Taxonomy" id="139825"/>
    <lineage>
        <taxon>Eukaryota</taxon>
        <taxon>Fungi</taxon>
        <taxon>Dikarya</taxon>
        <taxon>Basidiomycota</taxon>
        <taxon>Agaricomycotina</taxon>
        <taxon>Agaricomycetes</taxon>
        <taxon>Polyporales</taxon>
        <taxon>Sparassidaceae</taxon>
        <taxon>Sparassis</taxon>
    </lineage>
</organism>
<comment type="caution">
    <text evidence="1">The sequence shown here is derived from an EMBL/GenBank/DDBJ whole genome shotgun (WGS) entry which is preliminary data.</text>
</comment>
<dbReference type="Proteomes" id="UP000287166">
    <property type="component" value="Unassembled WGS sequence"/>
</dbReference>
<evidence type="ECO:0000313" key="1">
    <source>
        <dbReference type="EMBL" id="GBE77293.1"/>
    </source>
</evidence>
<accession>A0A401G555</accession>
<dbReference type="InParanoid" id="A0A401G555"/>
<evidence type="ECO:0000313" key="2">
    <source>
        <dbReference type="Proteomes" id="UP000287166"/>
    </source>
</evidence>
<gene>
    <name evidence="1" type="ORF">SCP_0101660</name>
</gene>
<proteinExistence type="predicted"/>
<keyword evidence="2" id="KW-1185">Reference proteome</keyword>
<dbReference type="GeneID" id="38774210"/>
<name>A0A401G555_9APHY</name>
<dbReference type="AlphaFoldDB" id="A0A401G555"/>
<dbReference type="EMBL" id="BFAD01000001">
    <property type="protein sequence ID" value="GBE77293.1"/>
    <property type="molecule type" value="Genomic_DNA"/>
</dbReference>
<protein>
    <submittedName>
        <fullName evidence="1">Uncharacterized protein</fullName>
    </submittedName>
</protein>
<dbReference type="RefSeq" id="XP_027608206.1">
    <property type="nucleotide sequence ID" value="XM_027752405.1"/>
</dbReference>
<reference evidence="1 2" key="1">
    <citation type="journal article" date="2018" name="Sci. Rep.">
        <title>Genome sequence of the cauliflower mushroom Sparassis crispa (Hanabiratake) and its association with beneficial usage.</title>
        <authorList>
            <person name="Kiyama R."/>
            <person name="Furutani Y."/>
            <person name="Kawaguchi K."/>
            <person name="Nakanishi T."/>
        </authorList>
    </citation>
    <scope>NUCLEOTIDE SEQUENCE [LARGE SCALE GENOMIC DNA]</scope>
</reference>
<sequence>MLLFTQGPIFTRDILRQPDLRPSIGNNLLGHRGRNEPSCSPRICSSHSIRADACTLLEKCAICATVLMANSFQRMVLYRFYLCCANHVVRVSHNFLQQPRT</sequence>